<evidence type="ECO:0000256" key="8">
    <source>
        <dbReference type="ARBA" id="ARBA00022967"/>
    </source>
</evidence>
<evidence type="ECO:0000256" key="14">
    <source>
        <dbReference type="ARBA" id="ARBA00038844"/>
    </source>
</evidence>
<dbReference type="NCBIfam" id="NF004536">
    <property type="entry name" value="PRK05888.1-1"/>
    <property type="match status" value="1"/>
</dbReference>
<proteinExistence type="inferred from homology"/>
<evidence type="ECO:0000256" key="1">
    <source>
        <dbReference type="ARBA" id="ARBA00004417"/>
    </source>
</evidence>
<keyword evidence="4 19" id="KW-0004">4Fe-4S</keyword>
<feature type="binding site" evidence="19">
    <location>
        <position position="111"/>
    </location>
    <ligand>
        <name>[4Fe-4S] cluster</name>
        <dbReference type="ChEBI" id="CHEBI:49883"/>
        <label>2</label>
    </ligand>
</feature>
<dbReference type="GO" id="GO:0005886">
    <property type="term" value="C:plasma membrane"/>
    <property type="evidence" value="ECO:0007669"/>
    <property type="project" value="UniProtKB-SubCell"/>
</dbReference>
<dbReference type="Pfam" id="PF12838">
    <property type="entry name" value="Fer4_7"/>
    <property type="match status" value="1"/>
</dbReference>
<keyword evidence="10 19" id="KW-0411">Iron-sulfur</keyword>
<dbReference type="NCBIfam" id="TIGR01971">
    <property type="entry name" value="NuoI"/>
    <property type="match status" value="1"/>
</dbReference>
<feature type="binding site" evidence="19">
    <location>
        <position position="76"/>
    </location>
    <ligand>
        <name>[4Fe-4S] cluster</name>
        <dbReference type="ChEBI" id="CHEBI:49883"/>
        <label>2</label>
    </ligand>
</feature>
<dbReference type="SUPFAM" id="SSF54862">
    <property type="entry name" value="4Fe-4S ferredoxins"/>
    <property type="match status" value="1"/>
</dbReference>
<evidence type="ECO:0000256" key="7">
    <source>
        <dbReference type="ARBA" id="ARBA00022737"/>
    </source>
</evidence>
<dbReference type="GO" id="GO:0050136">
    <property type="term" value="F:NADH dehydrogenase (quinone) (non-electrogenic) activity"/>
    <property type="evidence" value="ECO:0007669"/>
    <property type="project" value="UniProtKB-UniRule"/>
</dbReference>
<evidence type="ECO:0000256" key="17">
    <source>
        <dbReference type="ARBA" id="ARBA00043079"/>
    </source>
</evidence>
<keyword evidence="22" id="KW-1185">Reference proteome</keyword>
<feature type="binding site" evidence="19">
    <location>
        <position position="105"/>
    </location>
    <ligand>
        <name>[4Fe-4S] cluster</name>
        <dbReference type="ChEBI" id="CHEBI:49883"/>
        <label>2</label>
    </ligand>
</feature>
<comment type="similarity">
    <text evidence="2 19">Belongs to the complex I 23 kDa subunit family.</text>
</comment>
<accession>A0A3Q9JL14</accession>
<keyword evidence="7" id="KW-0677">Repeat</keyword>
<evidence type="ECO:0000256" key="5">
    <source>
        <dbReference type="ARBA" id="ARBA00022719"/>
    </source>
</evidence>
<comment type="catalytic activity">
    <reaction evidence="18 19">
        <text>a quinone + NADH + 5 H(+)(in) = a quinol + NAD(+) + 4 H(+)(out)</text>
        <dbReference type="Rhea" id="RHEA:57888"/>
        <dbReference type="ChEBI" id="CHEBI:15378"/>
        <dbReference type="ChEBI" id="CHEBI:24646"/>
        <dbReference type="ChEBI" id="CHEBI:57540"/>
        <dbReference type="ChEBI" id="CHEBI:57945"/>
        <dbReference type="ChEBI" id="CHEBI:132124"/>
    </reaction>
</comment>
<dbReference type="Proteomes" id="UP000273143">
    <property type="component" value="Chromosome"/>
</dbReference>
<evidence type="ECO:0000256" key="9">
    <source>
        <dbReference type="ARBA" id="ARBA00023004"/>
    </source>
</evidence>
<keyword evidence="3 19" id="KW-1003">Cell membrane</keyword>
<dbReference type="EMBL" id="CP029822">
    <property type="protein sequence ID" value="AZS49998.1"/>
    <property type="molecule type" value="Genomic_DNA"/>
</dbReference>
<comment type="subcellular location">
    <subcellularLocation>
        <location evidence="1">Cell inner membrane</location>
        <topology evidence="1">Peripheral membrane protein</topology>
    </subcellularLocation>
    <subcellularLocation>
        <location evidence="19">Cell membrane</location>
        <topology evidence="19">Peripheral membrane protein</topology>
    </subcellularLocation>
</comment>
<name>A0A3Q9JL14_9GAMM</name>
<feature type="domain" description="4Fe-4S ferredoxin-type" evidence="20">
    <location>
        <begin position="57"/>
        <end position="86"/>
    </location>
</feature>
<dbReference type="RefSeq" id="WP_109702593.1">
    <property type="nucleotide sequence ID" value="NZ_CP029822.1"/>
</dbReference>
<feature type="binding site" evidence="19">
    <location>
        <position position="66"/>
    </location>
    <ligand>
        <name>[4Fe-4S] cluster</name>
        <dbReference type="ChEBI" id="CHEBI:49883"/>
        <label>1</label>
    </ligand>
</feature>
<evidence type="ECO:0000256" key="12">
    <source>
        <dbReference type="ARBA" id="ARBA00023075"/>
    </source>
</evidence>
<dbReference type="PROSITE" id="PS51379">
    <property type="entry name" value="4FE4S_FER_2"/>
    <property type="match status" value="2"/>
</dbReference>
<evidence type="ECO:0000256" key="6">
    <source>
        <dbReference type="ARBA" id="ARBA00022723"/>
    </source>
</evidence>
<keyword evidence="12 19" id="KW-0830">Ubiquinone</keyword>
<keyword evidence="6 19" id="KW-0479">Metal-binding</keyword>
<gene>
    <name evidence="19 21" type="primary">nuoI</name>
    <name evidence="21" type="ORF">DM558_04045</name>
</gene>
<comment type="function">
    <text evidence="19">NDH-1 shuttles electrons from NADH, via FMN and iron-sulfur (Fe-S) centers, to quinones in the respiratory chain. The immediate electron acceptor for the enzyme in this species is believed to be ubiquinone. Couples the redox reaction to proton translocation (for every two electrons transferred, four hydrogen ions are translocated across the cytoplasmic membrane), and thus conserves the redox energy in a proton gradient.</text>
</comment>
<evidence type="ECO:0000256" key="15">
    <source>
        <dbReference type="ARBA" id="ARBA00040641"/>
    </source>
</evidence>
<reference evidence="22" key="1">
    <citation type="submission" date="2018-06" db="EMBL/GenBank/DDBJ databases">
        <title>Complete genome of Pseudomonas insecticola strain QZS01.</title>
        <authorList>
            <person name="Wang J."/>
            <person name="Su Q."/>
        </authorList>
    </citation>
    <scope>NUCLEOTIDE SEQUENCE [LARGE SCALE GENOMIC DNA]</scope>
    <source>
        <strain evidence="22">QZS01</strain>
    </source>
</reference>
<evidence type="ECO:0000256" key="16">
    <source>
        <dbReference type="ARBA" id="ARBA00041748"/>
    </source>
</evidence>
<evidence type="ECO:0000259" key="20">
    <source>
        <dbReference type="PROSITE" id="PS51379"/>
    </source>
</evidence>
<organism evidence="21 22">
    <name type="scientific">Entomomonas moraniae</name>
    <dbReference type="NCBI Taxonomy" id="2213226"/>
    <lineage>
        <taxon>Bacteria</taxon>
        <taxon>Pseudomonadati</taxon>
        <taxon>Pseudomonadota</taxon>
        <taxon>Gammaproteobacteria</taxon>
        <taxon>Pseudomonadales</taxon>
        <taxon>Pseudomonadaceae</taxon>
        <taxon>Entomomonas</taxon>
    </lineage>
</organism>
<feature type="binding site" evidence="19">
    <location>
        <position position="115"/>
    </location>
    <ligand>
        <name>[4Fe-4S] cluster</name>
        <dbReference type="ChEBI" id="CHEBI:49883"/>
        <label>1</label>
    </ligand>
</feature>
<dbReference type="PROSITE" id="PS00198">
    <property type="entry name" value="4FE4S_FER_1"/>
    <property type="match status" value="1"/>
</dbReference>
<dbReference type="InterPro" id="IPR017896">
    <property type="entry name" value="4Fe4S_Fe-S-bd"/>
</dbReference>
<evidence type="ECO:0000313" key="21">
    <source>
        <dbReference type="EMBL" id="AZS49998.1"/>
    </source>
</evidence>
<keyword evidence="9 19" id="KW-0408">Iron</keyword>
<evidence type="ECO:0000313" key="22">
    <source>
        <dbReference type="Proteomes" id="UP000273143"/>
    </source>
</evidence>
<dbReference type="AlphaFoldDB" id="A0A3Q9JL14"/>
<keyword evidence="5 19" id="KW-0874">Quinone</keyword>
<dbReference type="FunFam" id="3.30.70.3270:FF:000002">
    <property type="entry name" value="NADH-quinone oxidoreductase subunit I"/>
    <property type="match status" value="1"/>
</dbReference>
<dbReference type="Gene3D" id="3.30.70.3270">
    <property type="match status" value="1"/>
</dbReference>
<dbReference type="PANTHER" id="PTHR10849">
    <property type="entry name" value="NADH DEHYDROGENASE UBIQUINONE IRON-SULFUR PROTEIN 8, MITOCHONDRIAL"/>
    <property type="match status" value="1"/>
</dbReference>
<dbReference type="InterPro" id="IPR010226">
    <property type="entry name" value="NADH_quinone_OxRdtase_chainI"/>
</dbReference>
<evidence type="ECO:0000256" key="2">
    <source>
        <dbReference type="ARBA" id="ARBA00010277"/>
    </source>
</evidence>
<keyword evidence="13 19" id="KW-0472">Membrane</keyword>
<comment type="cofactor">
    <cofactor evidence="19">
        <name>[4Fe-4S] cluster</name>
        <dbReference type="ChEBI" id="CHEBI:49883"/>
    </cofactor>
    <text evidence="19">Binds 2 [4Fe-4S] clusters per subunit.</text>
</comment>
<feature type="binding site" evidence="19">
    <location>
        <position position="108"/>
    </location>
    <ligand>
        <name>[4Fe-4S] cluster</name>
        <dbReference type="ChEBI" id="CHEBI:49883"/>
        <label>2</label>
    </ligand>
</feature>
<dbReference type="GO" id="GO:0005506">
    <property type="term" value="F:iron ion binding"/>
    <property type="evidence" value="ECO:0007669"/>
    <property type="project" value="UniProtKB-UniRule"/>
</dbReference>
<evidence type="ECO:0000256" key="4">
    <source>
        <dbReference type="ARBA" id="ARBA00022485"/>
    </source>
</evidence>
<dbReference type="EC" id="7.1.1.-" evidence="19"/>
<feature type="binding site" evidence="19">
    <location>
        <position position="69"/>
    </location>
    <ligand>
        <name>[4Fe-4S] cluster</name>
        <dbReference type="ChEBI" id="CHEBI:49883"/>
        <label>1</label>
    </ligand>
</feature>
<evidence type="ECO:0000256" key="18">
    <source>
        <dbReference type="ARBA" id="ARBA00047712"/>
    </source>
</evidence>
<dbReference type="GO" id="GO:0009060">
    <property type="term" value="P:aerobic respiration"/>
    <property type="evidence" value="ECO:0007669"/>
    <property type="project" value="TreeGrafter"/>
</dbReference>
<dbReference type="GO" id="GO:0051539">
    <property type="term" value="F:4 iron, 4 sulfur cluster binding"/>
    <property type="evidence" value="ECO:0007669"/>
    <property type="project" value="UniProtKB-KW"/>
</dbReference>
<evidence type="ECO:0000256" key="19">
    <source>
        <dbReference type="HAMAP-Rule" id="MF_01351"/>
    </source>
</evidence>
<keyword evidence="21" id="KW-0560">Oxidoreductase</keyword>
<evidence type="ECO:0000256" key="3">
    <source>
        <dbReference type="ARBA" id="ARBA00022475"/>
    </source>
</evidence>
<dbReference type="InterPro" id="IPR017900">
    <property type="entry name" value="4Fe4S_Fe_S_CS"/>
</dbReference>
<dbReference type="PANTHER" id="PTHR10849:SF20">
    <property type="entry name" value="NADH DEHYDROGENASE [UBIQUINONE] IRON-SULFUR PROTEIN 8, MITOCHONDRIAL"/>
    <property type="match status" value="1"/>
</dbReference>
<keyword evidence="8 19" id="KW-1278">Translocase</keyword>
<feature type="domain" description="4Fe-4S ferredoxin-type" evidence="20">
    <location>
        <begin position="96"/>
        <end position="125"/>
    </location>
</feature>
<evidence type="ECO:0000256" key="10">
    <source>
        <dbReference type="ARBA" id="ARBA00023014"/>
    </source>
</evidence>
<keyword evidence="11 19" id="KW-0520">NAD</keyword>
<evidence type="ECO:0000256" key="11">
    <source>
        <dbReference type="ARBA" id="ARBA00023027"/>
    </source>
</evidence>
<sequence length="186" mass="21354">MKYIWHVIHGAYTQLRSIVMIFGHAFRKRDTINYPEQEVYLPPRYRGRIVLTREPAPEGQLGEERCVACNLCAVACPVGCISLQKAEREDGRWYPEFFRINFSRCVFCGMCEEACPTTAIQLTPDFELAEFKRQDMVYDKEDLLISGPGKYHNYSFFNFSGKAIKDKPKGAAKNEAEPIDVKSLLP</sequence>
<dbReference type="GO" id="GO:0048038">
    <property type="term" value="F:quinone binding"/>
    <property type="evidence" value="ECO:0007669"/>
    <property type="project" value="UniProtKB-KW"/>
</dbReference>
<comment type="subunit">
    <text evidence="14 19">NDH-1 is composed of 13 different subunits. Subunits NuoA, H, J, K, L, M, N constitute the membrane sector of the complex.</text>
</comment>
<dbReference type="KEGG" id="emo:DM558_04045"/>
<evidence type="ECO:0000256" key="13">
    <source>
        <dbReference type="ARBA" id="ARBA00023136"/>
    </source>
</evidence>
<dbReference type="HAMAP" id="MF_01351">
    <property type="entry name" value="NDH1_NuoI"/>
    <property type="match status" value="1"/>
</dbReference>
<protein>
    <recommendedName>
        <fullName evidence="15 19">NADH-quinone oxidoreductase subunit I</fullName>
        <ecNumber evidence="19">7.1.1.-</ecNumber>
    </recommendedName>
    <alternativeName>
        <fullName evidence="16 19">NADH dehydrogenase I subunit I</fullName>
    </alternativeName>
    <alternativeName>
        <fullName evidence="17 19">NDH-1 subunit I</fullName>
    </alternativeName>
</protein>
<feature type="binding site" evidence="19">
    <location>
        <position position="72"/>
    </location>
    <ligand>
        <name>[4Fe-4S] cluster</name>
        <dbReference type="ChEBI" id="CHEBI:49883"/>
        <label>1</label>
    </ligand>
</feature>